<dbReference type="PROSITE" id="PS00061">
    <property type="entry name" value="ADH_SHORT"/>
    <property type="match status" value="1"/>
</dbReference>
<comment type="similarity">
    <text evidence="1">Belongs to the short-chain dehydrogenases/reductases (SDR) family.</text>
</comment>
<dbReference type="EMBL" id="CP118157">
    <property type="protein sequence ID" value="WOF22844.1"/>
    <property type="molecule type" value="Genomic_DNA"/>
</dbReference>
<dbReference type="InterPro" id="IPR050259">
    <property type="entry name" value="SDR"/>
</dbReference>
<evidence type="ECO:0000256" key="1">
    <source>
        <dbReference type="ARBA" id="ARBA00006484"/>
    </source>
</evidence>
<keyword evidence="2" id="KW-0560">Oxidoreductase</keyword>
<dbReference type="InterPro" id="IPR036291">
    <property type="entry name" value="NAD(P)-bd_dom_sf"/>
</dbReference>
<proteinExistence type="inferred from homology"/>
<gene>
    <name evidence="3" type="ORF">N8K70_15840</name>
</gene>
<dbReference type="PRINTS" id="PR00081">
    <property type="entry name" value="GDHRDH"/>
</dbReference>
<dbReference type="FunFam" id="3.40.50.720:FF:000173">
    <property type="entry name" value="3-oxoacyl-[acyl-carrier protein] reductase"/>
    <property type="match status" value="1"/>
</dbReference>
<organism evidence="3 4">
    <name type="scientific">Microbacterium betulae</name>
    <dbReference type="NCBI Taxonomy" id="2981139"/>
    <lineage>
        <taxon>Bacteria</taxon>
        <taxon>Bacillati</taxon>
        <taxon>Actinomycetota</taxon>
        <taxon>Actinomycetes</taxon>
        <taxon>Micrococcales</taxon>
        <taxon>Microbacteriaceae</taxon>
        <taxon>Microbacterium</taxon>
    </lineage>
</organism>
<evidence type="ECO:0000256" key="2">
    <source>
        <dbReference type="ARBA" id="ARBA00023002"/>
    </source>
</evidence>
<dbReference type="Proteomes" id="UP001305498">
    <property type="component" value="Chromosome"/>
</dbReference>
<keyword evidence="4" id="KW-1185">Reference proteome</keyword>
<dbReference type="SUPFAM" id="SSF51735">
    <property type="entry name" value="NAD(P)-binding Rossmann-fold domains"/>
    <property type="match status" value="1"/>
</dbReference>
<evidence type="ECO:0000313" key="3">
    <source>
        <dbReference type="EMBL" id="WOF22844.1"/>
    </source>
</evidence>
<dbReference type="InterPro" id="IPR002347">
    <property type="entry name" value="SDR_fam"/>
</dbReference>
<dbReference type="Gene3D" id="3.40.50.720">
    <property type="entry name" value="NAD(P)-binding Rossmann-like Domain"/>
    <property type="match status" value="1"/>
</dbReference>
<accession>A0AA97I5I4</accession>
<protein>
    <submittedName>
        <fullName evidence="3">SDR family NAD(P)-dependent oxidoreductase</fullName>
    </submittedName>
</protein>
<dbReference type="PANTHER" id="PTHR42879:SF2">
    <property type="entry name" value="3-OXOACYL-[ACYL-CARRIER-PROTEIN] REDUCTASE FABG"/>
    <property type="match status" value="1"/>
</dbReference>
<dbReference type="GO" id="GO:0016491">
    <property type="term" value="F:oxidoreductase activity"/>
    <property type="evidence" value="ECO:0007669"/>
    <property type="project" value="UniProtKB-KW"/>
</dbReference>
<sequence length="250" mass="25237">MTDSIRTAIVTGAANGIGSAVVDKLASLGIAVVAVDLDADGAAAVASRVRDSGLPATSLAGDVSDPALSVAAVDAAVGLTGGLDILVNNAGKGTVQAAIADTELENWRRDIEVNLTGQFLFCRAAIPALIARGWGRIVNVASASGMEGLALAGGYAAAKAGVIALTKTLGKELAQTGVIVNAVAPALIRSEMLSRPTFRREMLESLLARIPMGRVGEPSEVAEMIAFLASDAVSFSTGAVFDLSGGRATY</sequence>
<dbReference type="InterPro" id="IPR020904">
    <property type="entry name" value="Sc_DH/Rdtase_CS"/>
</dbReference>
<evidence type="ECO:0000313" key="4">
    <source>
        <dbReference type="Proteomes" id="UP001305498"/>
    </source>
</evidence>
<dbReference type="PRINTS" id="PR00080">
    <property type="entry name" value="SDRFAMILY"/>
</dbReference>
<dbReference type="RefSeq" id="WP_317139315.1">
    <property type="nucleotide sequence ID" value="NZ_CP118157.1"/>
</dbReference>
<name>A0AA97I5I4_9MICO</name>
<dbReference type="AlphaFoldDB" id="A0AA97I5I4"/>
<reference evidence="3 4" key="1">
    <citation type="submission" date="2023-02" db="EMBL/GenBank/DDBJ databases">
        <title>Microbacterium betulae sp. nov., isolated from birch wood.</title>
        <authorList>
            <person name="Pasciak M."/>
            <person name="Pawlik K.J."/>
            <person name="Martynowski D."/>
            <person name="Laczmanski L."/>
            <person name="Ciekot J."/>
            <person name="Szponar B."/>
            <person name="Wojcik-Fatla A."/>
            <person name="Mackiewicz B."/>
            <person name="Farian E."/>
            <person name="Cholewa G."/>
            <person name="Cholewa A."/>
            <person name="Dutkiewicz J."/>
        </authorList>
    </citation>
    <scope>NUCLEOTIDE SEQUENCE [LARGE SCALE GENOMIC DNA]</scope>
    <source>
        <strain evidence="3 4">AB</strain>
    </source>
</reference>
<dbReference type="KEGG" id="mbet:N8K70_15840"/>
<dbReference type="Pfam" id="PF13561">
    <property type="entry name" value="adh_short_C2"/>
    <property type="match status" value="1"/>
</dbReference>
<dbReference type="GO" id="GO:0032787">
    <property type="term" value="P:monocarboxylic acid metabolic process"/>
    <property type="evidence" value="ECO:0007669"/>
    <property type="project" value="UniProtKB-ARBA"/>
</dbReference>
<dbReference type="PANTHER" id="PTHR42879">
    <property type="entry name" value="3-OXOACYL-(ACYL-CARRIER-PROTEIN) REDUCTASE"/>
    <property type="match status" value="1"/>
</dbReference>